<dbReference type="InterPro" id="IPR029033">
    <property type="entry name" value="His_PPase_superfam"/>
</dbReference>
<dbReference type="InterPro" id="IPR051021">
    <property type="entry name" value="Mito_Ser/Thr_phosphatase"/>
</dbReference>
<gene>
    <name evidence="2" type="ORF">E2I14_11975</name>
</gene>
<keyword evidence="1" id="KW-0378">Hydrolase</keyword>
<comment type="caution">
    <text evidence="2">The sequence shown here is derived from an EMBL/GenBank/DDBJ whole genome shotgun (WGS) entry which is preliminary data.</text>
</comment>
<dbReference type="Pfam" id="PF00300">
    <property type="entry name" value="His_Phos_1"/>
    <property type="match status" value="1"/>
</dbReference>
<sequence>MSVLTLLRHGQASFDADDYDQLSPLGIKQAQASAQFFADRELVFDQILHGPRRRHQQTAAVVSSRLSLSSGLEIESALDEFAEPYQIFGAAEIFSRQAQLAGGRIASQSSAKTVAKQRMRQYESVINLWARGRVVLLGTPSNTEFVTVVSGWMLSVIVNQPSHTRILAVTSAGVIAACVCQILNLRDDQLADVMAVIRNCSRTEIVFSPTRRSLLSFNNTSHLPESSVSLI</sequence>
<dbReference type="PANTHER" id="PTHR20935:SF0">
    <property type="entry name" value="SERINE_THREONINE-PROTEIN PHOSPHATASE PGAM5, MITOCHONDRIAL"/>
    <property type="match status" value="1"/>
</dbReference>
<protein>
    <submittedName>
        <fullName evidence="2">Histidine phosphatase family protein</fullName>
    </submittedName>
</protein>
<dbReference type="SUPFAM" id="SSF53254">
    <property type="entry name" value="Phosphoglycerate mutase-like"/>
    <property type="match status" value="1"/>
</dbReference>
<dbReference type="GO" id="GO:0016787">
    <property type="term" value="F:hydrolase activity"/>
    <property type="evidence" value="ECO:0007669"/>
    <property type="project" value="UniProtKB-KW"/>
</dbReference>
<proteinExistence type="predicted"/>
<organism evidence="2 3">
    <name type="scientific">Sapientia aquatica</name>
    <dbReference type="NCBI Taxonomy" id="1549640"/>
    <lineage>
        <taxon>Bacteria</taxon>
        <taxon>Pseudomonadati</taxon>
        <taxon>Pseudomonadota</taxon>
        <taxon>Betaproteobacteria</taxon>
        <taxon>Burkholderiales</taxon>
        <taxon>Oxalobacteraceae</taxon>
        <taxon>Sapientia</taxon>
    </lineage>
</organism>
<dbReference type="CDD" id="cd07067">
    <property type="entry name" value="HP_PGM_like"/>
    <property type="match status" value="1"/>
</dbReference>
<dbReference type="RefSeq" id="WP_133328764.1">
    <property type="nucleotide sequence ID" value="NZ_SMYL01000005.1"/>
</dbReference>
<dbReference type="Gene3D" id="3.40.50.1240">
    <property type="entry name" value="Phosphoglycerate mutase-like"/>
    <property type="match status" value="1"/>
</dbReference>
<reference evidence="2 3" key="1">
    <citation type="submission" date="2019-03" db="EMBL/GenBank/DDBJ databases">
        <title>Sapientia aquatica gen. nov., sp. nov., isolated from a crater lake.</title>
        <authorList>
            <person name="Felfoldi T."/>
            <person name="Szabo A."/>
            <person name="Toth E."/>
            <person name="Schumann P."/>
            <person name="Keki Z."/>
            <person name="Marialigeti K."/>
            <person name="Mathe I."/>
        </authorList>
    </citation>
    <scope>NUCLEOTIDE SEQUENCE [LARGE SCALE GENOMIC DNA]</scope>
    <source>
        <strain evidence="2 3">SA-152</strain>
    </source>
</reference>
<dbReference type="PANTHER" id="PTHR20935">
    <property type="entry name" value="PHOSPHOGLYCERATE MUTASE-RELATED"/>
    <property type="match status" value="1"/>
</dbReference>
<evidence type="ECO:0000313" key="3">
    <source>
        <dbReference type="Proteomes" id="UP000294829"/>
    </source>
</evidence>
<evidence type="ECO:0000313" key="2">
    <source>
        <dbReference type="EMBL" id="TDK65653.1"/>
    </source>
</evidence>
<evidence type="ECO:0000256" key="1">
    <source>
        <dbReference type="ARBA" id="ARBA00022801"/>
    </source>
</evidence>
<dbReference type="AlphaFoldDB" id="A0A4R5W0Z3"/>
<dbReference type="EMBL" id="SMYL01000005">
    <property type="protein sequence ID" value="TDK65653.1"/>
    <property type="molecule type" value="Genomic_DNA"/>
</dbReference>
<name>A0A4R5W0Z3_9BURK</name>
<accession>A0A4R5W0Z3</accession>
<dbReference type="Proteomes" id="UP000294829">
    <property type="component" value="Unassembled WGS sequence"/>
</dbReference>
<dbReference type="SMART" id="SM00855">
    <property type="entry name" value="PGAM"/>
    <property type="match status" value="1"/>
</dbReference>
<keyword evidence="3" id="KW-1185">Reference proteome</keyword>
<dbReference type="InterPro" id="IPR013078">
    <property type="entry name" value="His_Pase_superF_clade-1"/>
</dbReference>
<dbReference type="OrthoDB" id="280692at2"/>